<feature type="region of interest" description="Disordered" evidence="1">
    <location>
        <begin position="32"/>
        <end position="53"/>
    </location>
</feature>
<proteinExistence type="predicted"/>
<dbReference type="Proteomes" id="UP000693794">
    <property type="component" value="Segment"/>
</dbReference>
<feature type="compositionally biased region" description="Basic and acidic residues" evidence="1">
    <location>
        <begin position="36"/>
        <end position="53"/>
    </location>
</feature>
<protein>
    <submittedName>
        <fullName evidence="2">Uncharacterized protein</fullName>
    </submittedName>
</protein>
<name>A0A8E4ZJ49_9CAUD</name>
<gene>
    <name evidence="2" type="ORF">Danklef1_6</name>
</gene>
<evidence type="ECO:0000313" key="3">
    <source>
        <dbReference type="Proteomes" id="UP000693794"/>
    </source>
</evidence>
<keyword evidence="3" id="KW-1185">Reference proteome</keyword>
<evidence type="ECO:0000313" key="2">
    <source>
        <dbReference type="EMBL" id="QQV90543.1"/>
    </source>
</evidence>
<dbReference type="EMBL" id="MT732458">
    <property type="protein sequence ID" value="QQV90543.1"/>
    <property type="molecule type" value="Genomic_DNA"/>
</dbReference>
<sequence length="97" mass="10854">MKLVIKGDANKVERLEKELRLRLKRDGLNASLIKGKGKEKPEETKTTTGDDKKPHWKEVVAAVGAAKTLEDLEQFKSDDRASVIKAVAERELELEAI</sequence>
<accession>A0A8E4ZJ49</accession>
<organism evidence="2 3">
    <name type="scientific">Polaribacter phage Danklef_1</name>
    <dbReference type="NCBI Taxonomy" id="2745646"/>
    <lineage>
        <taxon>Viruses</taxon>
        <taxon>Duplodnaviria</taxon>
        <taxon>Heunggongvirae</taxon>
        <taxon>Uroviricota</taxon>
        <taxon>Caudoviricetes</taxon>
        <taxon>Forsetiviridae</taxon>
        <taxon>Freyavirus</taxon>
        <taxon>Freyavirus danklef</taxon>
    </lineage>
</organism>
<evidence type="ECO:0000256" key="1">
    <source>
        <dbReference type="SAM" id="MobiDB-lite"/>
    </source>
</evidence>
<reference evidence="2" key="1">
    <citation type="submission" date="2020-07" db="EMBL/GenBank/DDBJ databases">
        <title>Highly diverse flavobacterial phages as mortality factor during North Sea spring blooms.</title>
        <authorList>
            <person name="Bartlau N."/>
            <person name="Wichels A."/>
            <person name="Krohne G."/>
            <person name="Adriaenssens E.M."/>
            <person name="Heins A."/>
            <person name="Fuchs B.M."/>
            <person name="Amann R."/>
            <person name="Moraru C."/>
        </authorList>
    </citation>
    <scope>NUCLEOTIDE SEQUENCE</scope>
</reference>